<evidence type="ECO:0000313" key="4">
    <source>
        <dbReference type="EMBL" id="GAA2913645.1"/>
    </source>
</evidence>
<evidence type="ECO:0008006" key="6">
    <source>
        <dbReference type="Google" id="ProtNLM"/>
    </source>
</evidence>
<dbReference type="InterPro" id="IPR022002">
    <property type="entry name" value="ChsH2_Znr"/>
</dbReference>
<dbReference type="Pfam" id="PF12172">
    <property type="entry name" value="zf-ChsH2"/>
    <property type="match status" value="1"/>
</dbReference>
<evidence type="ECO:0000313" key="5">
    <source>
        <dbReference type="Proteomes" id="UP001500831"/>
    </source>
</evidence>
<dbReference type="PANTHER" id="PTHR34075">
    <property type="entry name" value="BLR3430 PROTEIN"/>
    <property type="match status" value="1"/>
</dbReference>
<feature type="domain" description="ChsH2 rubredoxin-like zinc ribbon" evidence="3">
    <location>
        <begin position="18"/>
        <end position="49"/>
    </location>
</feature>
<dbReference type="EMBL" id="BAAAVI010000126">
    <property type="protein sequence ID" value="GAA2913645.1"/>
    <property type="molecule type" value="Genomic_DNA"/>
</dbReference>
<dbReference type="Pfam" id="PF01796">
    <property type="entry name" value="OB_ChsH2_C"/>
    <property type="match status" value="1"/>
</dbReference>
<feature type="domain" description="ChsH2 C-terminal OB-fold" evidence="2">
    <location>
        <begin position="52"/>
        <end position="117"/>
    </location>
</feature>
<dbReference type="Proteomes" id="UP001500831">
    <property type="component" value="Unassembled WGS sequence"/>
</dbReference>
<protein>
    <recommendedName>
        <fullName evidence="6">Benzoylsuccinyl-CoA thiolase</fullName>
    </recommendedName>
</protein>
<dbReference type="RefSeq" id="WP_344982180.1">
    <property type="nucleotide sequence ID" value="NZ_BAAAVI010000126.1"/>
</dbReference>
<dbReference type="InterPro" id="IPR012340">
    <property type="entry name" value="NA-bd_OB-fold"/>
</dbReference>
<dbReference type="PANTHER" id="PTHR34075:SF5">
    <property type="entry name" value="BLR3430 PROTEIN"/>
    <property type="match status" value="1"/>
</dbReference>
<proteinExistence type="predicted"/>
<dbReference type="InterPro" id="IPR052513">
    <property type="entry name" value="Thioester_dehydratase-like"/>
</dbReference>
<evidence type="ECO:0000259" key="2">
    <source>
        <dbReference type="Pfam" id="PF01796"/>
    </source>
</evidence>
<evidence type="ECO:0000259" key="3">
    <source>
        <dbReference type="Pfam" id="PF12172"/>
    </source>
</evidence>
<feature type="region of interest" description="Disordered" evidence="1">
    <location>
        <begin position="138"/>
        <end position="170"/>
    </location>
</feature>
<name>A0ABP6IY21_9ACTN</name>
<sequence>MTTPVIDGWFTVDDGTAHLLGTRCADCRTVHFPPRTGPCRNPHCDGETLVQVRLPRRGTVWSYTNACYPPPAPFVAADPYEPVTLAAVELAGEGIVVLGQVKGLTVDDLHVGMELELIASPLADGPLVWMWSAPGTGDTNGADHTAKAGTGATRAPGTSAAPERRGEGVA</sequence>
<organism evidence="4 5">
    <name type="scientific">Streptosporangium fragile</name>
    <dbReference type="NCBI Taxonomy" id="46186"/>
    <lineage>
        <taxon>Bacteria</taxon>
        <taxon>Bacillati</taxon>
        <taxon>Actinomycetota</taxon>
        <taxon>Actinomycetes</taxon>
        <taxon>Streptosporangiales</taxon>
        <taxon>Streptosporangiaceae</taxon>
        <taxon>Streptosporangium</taxon>
    </lineage>
</organism>
<keyword evidence="5" id="KW-1185">Reference proteome</keyword>
<reference evidence="5" key="1">
    <citation type="journal article" date="2019" name="Int. J. Syst. Evol. Microbiol.">
        <title>The Global Catalogue of Microorganisms (GCM) 10K type strain sequencing project: providing services to taxonomists for standard genome sequencing and annotation.</title>
        <authorList>
            <consortium name="The Broad Institute Genomics Platform"/>
            <consortium name="The Broad Institute Genome Sequencing Center for Infectious Disease"/>
            <person name="Wu L."/>
            <person name="Ma J."/>
        </authorList>
    </citation>
    <scope>NUCLEOTIDE SEQUENCE [LARGE SCALE GENOMIC DNA]</scope>
    <source>
        <strain evidence="5">JCM 6242</strain>
    </source>
</reference>
<dbReference type="SUPFAM" id="SSF50249">
    <property type="entry name" value="Nucleic acid-binding proteins"/>
    <property type="match status" value="1"/>
</dbReference>
<dbReference type="InterPro" id="IPR002878">
    <property type="entry name" value="ChsH2_C"/>
</dbReference>
<gene>
    <name evidence="4" type="ORF">GCM10010517_80190</name>
</gene>
<comment type="caution">
    <text evidence="4">The sequence shown here is derived from an EMBL/GenBank/DDBJ whole genome shotgun (WGS) entry which is preliminary data.</text>
</comment>
<evidence type="ECO:0000256" key="1">
    <source>
        <dbReference type="SAM" id="MobiDB-lite"/>
    </source>
</evidence>
<accession>A0ABP6IY21</accession>